<dbReference type="PATRIC" id="fig|1359194.3.peg.1714"/>
<gene>
    <name evidence="1" type="ORF">RBEMOGI_1674</name>
</gene>
<name>A0A0F3QEU0_RICBE</name>
<comment type="caution">
    <text evidence="1">The sequence shown here is derived from an EMBL/GenBank/DDBJ whole genome shotgun (WGS) entry which is preliminary data.</text>
</comment>
<protein>
    <submittedName>
        <fullName evidence="1">Uncharacterized protein</fullName>
    </submittedName>
</protein>
<evidence type="ECO:0000313" key="1">
    <source>
        <dbReference type="EMBL" id="KJV91080.1"/>
    </source>
</evidence>
<reference evidence="1 2" key="1">
    <citation type="submission" date="2015-02" db="EMBL/GenBank/DDBJ databases">
        <title>Genome Sequencing of Rickettsiales.</title>
        <authorList>
            <person name="Daugherty S.C."/>
            <person name="Su Q."/>
            <person name="Abolude K."/>
            <person name="Beier-Sexton M."/>
            <person name="Carlyon J.A."/>
            <person name="Carter R."/>
            <person name="Day N.P."/>
            <person name="Dumler S.J."/>
            <person name="Dyachenko V."/>
            <person name="Godinez A."/>
            <person name="Kurtti T.J."/>
            <person name="Lichay M."/>
            <person name="Mullins K.E."/>
            <person name="Ott S."/>
            <person name="Pappas-Brown V."/>
            <person name="Paris D.H."/>
            <person name="Patel P."/>
            <person name="Richards A.L."/>
            <person name="Sadzewicz L."/>
            <person name="Sears K."/>
            <person name="Seidman D."/>
            <person name="Sengamalay N."/>
            <person name="Stenos J."/>
            <person name="Tallon L.J."/>
            <person name="Vincent G."/>
            <person name="Fraser C.M."/>
            <person name="Munderloh U."/>
            <person name="Dunning-Hotopp J.C."/>
        </authorList>
    </citation>
    <scope>NUCLEOTIDE SEQUENCE [LARGE SCALE GENOMIC DNA]</scope>
    <source>
        <strain evidence="1 2">RML Mogi</strain>
    </source>
</reference>
<dbReference type="AlphaFoldDB" id="A0A0F3QEU0"/>
<dbReference type="Proteomes" id="UP000033689">
    <property type="component" value="Unassembled WGS sequence"/>
</dbReference>
<accession>A0A0F3QEU0</accession>
<dbReference type="EMBL" id="LAOJ01000003">
    <property type="protein sequence ID" value="KJV91080.1"/>
    <property type="molecule type" value="Genomic_DNA"/>
</dbReference>
<organism evidence="1 2">
    <name type="scientific">Rickettsia bellii str. RML Mogi</name>
    <dbReference type="NCBI Taxonomy" id="1359194"/>
    <lineage>
        <taxon>Bacteria</taxon>
        <taxon>Pseudomonadati</taxon>
        <taxon>Pseudomonadota</taxon>
        <taxon>Alphaproteobacteria</taxon>
        <taxon>Rickettsiales</taxon>
        <taxon>Rickettsiaceae</taxon>
        <taxon>Rickettsieae</taxon>
        <taxon>Rickettsia</taxon>
        <taxon>belli group</taxon>
    </lineage>
</organism>
<evidence type="ECO:0000313" key="2">
    <source>
        <dbReference type="Proteomes" id="UP000033689"/>
    </source>
</evidence>
<proteinExistence type="predicted"/>
<sequence>MIFRNKNLSSVLPEDIYSFKPQNTGLPSSINLDEFVDNNPDSAFMQGLNEASNKMNELFNY</sequence>